<dbReference type="Pfam" id="PF06674">
    <property type="entry name" value="DUF1176"/>
    <property type="match status" value="1"/>
</dbReference>
<gene>
    <name evidence="2" type="ORF">DC346_04820</name>
</gene>
<dbReference type="PROSITE" id="PS51257">
    <property type="entry name" value="PROKAR_LIPOPROTEIN"/>
    <property type="match status" value="1"/>
</dbReference>
<feature type="chain" id="PRO_5017058119" evidence="1">
    <location>
        <begin position="23"/>
        <end position="361"/>
    </location>
</feature>
<dbReference type="Proteomes" id="UP000253688">
    <property type="component" value="Unassembled WGS sequence"/>
</dbReference>
<evidence type="ECO:0000256" key="1">
    <source>
        <dbReference type="SAM" id="SignalP"/>
    </source>
</evidence>
<dbReference type="AlphaFoldDB" id="A0A365PL11"/>
<evidence type="ECO:0000313" key="2">
    <source>
        <dbReference type="EMBL" id="RBA49023.1"/>
    </source>
</evidence>
<proteinExistence type="predicted"/>
<dbReference type="RefSeq" id="WP_112987290.1">
    <property type="nucleotide sequence ID" value="NZ_CP131470.1"/>
</dbReference>
<keyword evidence="1" id="KW-0732">Signal</keyword>
<sequence length="361" mass="39862">MNPMKNILSVCCFVALSCPAFAQEIKGISFSHQDWEIYCTNTGTCRAAGYSDEYSHESIEPASLLLTRKAGAKQAVSAEFALGNLEQESLSPAKLKNLRFYVNGKDLGQVIVDGADFPIMGKLTAVQVNALLQQAKQKTDIVFKNANVQWRISDAGMTAALLKMDDFQKRVGTVGGLIKQGKADESKVLSAQPKLTVKQVKTSDQPYLTLEPTYKRYTAIHQILMAAQPSPKEDDFCNGLYDYDSDGSKPQAIQFYKLTNHKVLAMTICWRGAYNEGYGAWVLDESLTGKATFVTEHASDFYKGVIQSAQKGRGIGDCWSSDEWVWDGQKFVHTKDMWTGMCKGLAAGGVWELDKIEAVVK</sequence>
<name>A0A365PL11_ACIJU</name>
<reference evidence="2 3" key="1">
    <citation type="submission" date="2018-04" db="EMBL/GenBank/DDBJ databases">
        <title>Acinetobacter junii Genome sequencing and assembly.</title>
        <authorList>
            <person name="Su J."/>
            <person name="Rensing C."/>
            <person name="Mazhar H.S."/>
        </authorList>
    </citation>
    <scope>NUCLEOTIDE SEQUENCE [LARGE SCALE GENOMIC DNA]</scope>
    <source>
        <strain evidence="2 3">SC22</strain>
    </source>
</reference>
<evidence type="ECO:0000313" key="3">
    <source>
        <dbReference type="Proteomes" id="UP000253688"/>
    </source>
</evidence>
<dbReference type="EMBL" id="QEWH01000024">
    <property type="protein sequence ID" value="RBA49023.1"/>
    <property type="molecule type" value="Genomic_DNA"/>
</dbReference>
<comment type="caution">
    <text evidence="2">The sequence shown here is derived from an EMBL/GenBank/DDBJ whole genome shotgun (WGS) entry which is preliminary data.</text>
</comment>
<organism evidence="2 3">
    <name type="scientific">Acinetobacter junii</name>
    <dbReference type="NCBI Taxonomy" id="40215"/>
    <lineage>
        <taxon>Bacteria</taxon>
        <taxon>Pseudomonadati</taxon>
        <taxon>Pseudomonadota</taxon>
        <taxon>Gammaproteobacteria</taxon>
        <taxon>Moraxellales</taxon>
        <taxon>Moraxellaceae</taxon>
        <taxon>Acinetobacter</taxon>
    </lineage>
</organism>
<dbReference type="InterPro" id="IPR009560">
    <property type="entry name" value="DUF1176"/>
</dbReference>
<dbReference type="STRING" id="40215.BVL33_14070"/>
<protein>
    <submittedName>
        <fullName evidence="2">DUF1176 domain-containing protein</fullName>
    </submittedName>
</protein>
<accession>A0A365PL11</accession>
<feature type="signal peptide" evidence="1">
    <location>
        <begin position="1"/>
        <end position="22"/>
    </location>
</feature>